<sequence length="264" mass="29503">MIFAFSNPSIPPSLFSIFLLYTLQDLTLFLTASISANLHLVFIAKKTDLNQNYNYTMVSCTALSVALSYPILLASPKHDCFDDGSARIMPSFASKTATQSFEIVCKVIPYAICVIYCFYVVVALMLRVVYKHSIHMFSLAPTHIHPLHQDPPSSDRITSSIASSTTPTSVNPIPNPKLMIMRLLFFPICLLITQVWIRSDMVFNGTRIGFINNYPKCSASTKTLAMYALFSLQGPLNFAAFLFNPSIMASLKIIYRQQSHFDLG</sequence>
<dbReference type="Proteomes" id="UP000187455">
    <property type="component" value="Unassembled WGS sequence"/>
</dbReference>
<feature type="transmembrane region" description="Helical" evidence="2">
    <location>
        <begin position="15"/>
        <end position="41"/>
    </location>
</feature>
<feature type="compositionally biased region" description="Low complexity" evidence="1">
    <location>
        <begin position="152"/>
        <end position="168"/>
    </location>
</feature>
<feature type="transmembrane region" description="Helical" evidence="2">
    <location>
        <begin position="179"/>
        <end position="197"/>
    </location>
</feature>
<keyword evidence="2" id="KW-0812">Transmembrane</keyword>
<protein>
    <recommendedName>
        <fullName evidence="5">G-protein coupled receptors family 1 profile domain-containing protein</fullName>
    </recommendedName>
</protein>
<evidence type="ECO:0000256" key="1">
    <source>
        <dbReference type="SAM" id="MobiDB-lite"/>
    </source>
</evidence>
<dbReference type="AlphaFoldDB" id="A0A1R0GSW8"/>
<comment type="caution">
    <text evidence="3">The sequence shown here is derived from an EMBL/GenBank/DDBJ whole genome shotgun (WGS) entry which is preliminary data.</text>
</comment>
<feature type="region of interest" description="Disordered" evidence="1">
    <location>
        <begin position="149"/>
        <end position="168"/>
    </location>
</feature>
<gene>
    <name evidence="3" type="ORF">AYI68_g5925</name>
</gene>
<evidence type="ECO:0000256" key="2">
    <source>
        <dbReference type="SAM" id="Phobius"/>
    </source>
</evidence>
<feature type="transmembrane region" description="Helical" evidence="2">
    <location>
        <begin position="107"/>
        <end position="130"/>
    </location>
</feature>
<dbReference type="OrthoDB" id="10591579at2759"/>
<keyword evidence="2" id="KW-1133">Transmembrane helix</keyword>
<feature type="transmembrane region" description="Helical" evidence="2">
    <location>
        <begin position="53"/>
        <end position="72"/>
    </location>
</feature>
<keyword evidence="4" id="KW-1185">Reference proteome</keyword>
<reference evidence="3 4" key="1">
    <citation type="journal article" date="2016" name="Mol. Biol. Evol.">
        <title>Genome-Wide Survey of Gut Fungi (Harpellales) Reveals the First Horizontally Transferred Ubiquitin Gene from a Mosquito Host.</title>
        <authorList>
            <person name="Wang Y."/>
            <person name="White M.M."/>
            <person name="Kvist S."/>
            <person name="Moncalvo J.M."/>
        </authorList>
    </citation>
    <scope>NUCLEOTIDE SEQUENCE [LARGE SCALE GENOMIC DNA]</scope>
    <source>
        <strain evidence="3 4">ALG-7-W6</strain>
    </source>
</reference>
<evidence type="ECO:0000313" key="3">
    <source>
        <dbReference type="EMBL" id="OLY79992.1"/>
    </source>
</evidence>
<evidence type="ECO:0008006" key="5">
    <source>
        <dbReference type="Google" id="ProtNLM"/>
    </source>
</evidence>
<proteinExistence type="predicted"/>
<organism evidence="3 4">
    <name type="scientific">Smittium mucronatum</name>
    <dbReference type="NCBI Taxonomy" id="133383"/>
    <lineage>
        <taxon>Eukaryota</taxon>
        <taxon>Fungi</taxon>
        <taxon>Fungi incertae sedis</taxon>
        <taxon>Zoopagomycota</taxon>
        <taxon>Kickxellomycotina</taxon>
        <taxon>Harpellomycetes</taxon>
        <taxon>Harpellales</taxon>
        <taxon>Legeriomycetaceae</taxon>
        <taxon>Smittium</taxon>
    </lineage>
</organism>
<keyword evidence="2" id="KW-0472">Membrane</keyword>
<evidence type="ECO:0000313" key="4">
    <source>
        <dbReference type="Proteomes" id="UP000187455"/>
    </source>
</evidence>
<feature type="transmembrane region" description="Helical" evidence="2">
    <location>
        <begin position="224"/>
        <end position="243"/>
    </location>
</feature>
<name>A0A1R0GSW8_9FUNG</name>
<accession>A0A1R0GSW8</accession>
<dbReference type="EMBL" id="LSSL01003891">
    <property type="protein sequence ID" value="OLY79992.1"/>
    <property type="molecule type" value="Genomic_DNA"/>
</dbReference>